<protein>
    <submittedName>
        <fullName evidence="4">Uncharacterized protein</fullName>
    </submittedName>
</protein>
<reference evidence="4" key="1">
    <citation type="submission" date="2022-11" db="UniProtKB">
        <authorList>
            <consortium name="WormBaseParasite"/>
        </authorList>
    </citation>
    <scope>IDENTIFICATION</scope>
</reference>
<keyword evidence="2" id="KW-1133">Transmembrane helix</keyword>
<dbReference type="WBParaSite" id="Minc3s00668g15854">
    <property type="protein sequence ID" value="Minc3s00668g15854"/>
    <property type="gene ID" value="Minc3s00668g15854"/>
</dbReference>
<keyword evidence="1" id="KW-0175">Coiled coil</keyword>
<dbReference type="Proteomes" id="UP000887563">
    <property type="component" value="Unplaced"/>
</dbReference>
<sequence length="119" mass="13764">MKGKYSNNKIKSSFSSPILNLIFLFSLIILINLKKTEAKISQRISKPFSQFDNLQLSQITKEDEEQIIQNILDEENNAELEKEKLEEALLVGMIIPNRYQRAIIMKRGSLGPRPLRFGR</sequence>
<name>A0A914LTG3_MELIC</name>
<evidence type="ECO:0000256" key="2">
    <source>
        <dbReference type="SAM" id="Phobius"/>
    </source>
</evidence>
<evidence type="ECO:0000313" key="4">
    <source>
        <dbReference type="WBParaSite" id="Minc3s00668g15854"/>
    </source>
</evidence>
<dbReference type="AlphaFoldDB" id="A0A914LTG3"/>
<organism evidence="3 4">
    <name type="scientific">Meloidogyne incognita</name>
    <name type="common">Southern root-knot nematode worm</name>
    <name type="synonym">Oxyuris incognita</name>
    <dbReference type="NCBI Taxonomy" id="6306"/>
    <lineage>
        <taxon>Eukaryota</taxon>
        <taxon>Metazoa</taxon>
        <taxon>Ecdysozoa</taxon>
        <taxon>Nematoda</taxon>
        <taxon>Chromadorea</taxon>
        <taxon>Rhabditida</taxon>
        <taxon>Tylenchina</taxon>
        <taxon>Tylenchomorpha</taxon>
        <taxon>Tylenchoidea</taxon>
        <taxon>Meloidogynidae</taxon>
        <taxon>Meloidogyninae</taxon>
        <taxon>Meloidogyne</taxon>
        <taxon>Meloidogyne incognita group</taxon>
    </lineage>
</organism>
<keyword evidence="2" id="KW-0812">Transmembrane</keyword>
<keyword evidence="3" id="KW-1185">Reference proteome</keyword>
<evidence type="ECO:0000313" key="3">
    <source>
        <dbReference type="Proteomes" id="UP000887563"/>
    </source>
</evidence>
<proteinExistence type="predicted"/>
<keyword evidence="2" id="KW-0472">Membrane</keyword>
<feature type="coiled-coil region" evidence="1">
    <location>
        <begin position="61"/>
        <end position="88"/>
    </location>
</feature>
<feature type="transmembrane region" description="Helical" evidence="2">
    <location>
        <begin position="14"/>
        <end position="33"/>
    </location>
</feature>
<evidence type="ECO:0000256" key="1">
    <source>
        <dbReference type="SAM" id="Coils"/>
    </source>
</evidence>
<accession>A0A914LTG3</accession>